<dbReference type="InterPro" id="IPR029046">
    <property type="entry name" value="LolA/LolB/LppX"/>
</dbReference>
<dbReference type="InterPro" id="IPR052944">
    <property type="entry name" value="Sporulation_related"/>
</dbReference>
<organism evidence="2 3">
    <name type="scientific">Dictyobacter vulcani</name>
    <dbReference type="NCBI Taxonomy" id="2607529"/>
    <lineage>
        <taxon>Bacteria</taxon>
        <taxon>Bacillati</taxon>
        <taxon>Chloroflexota</taxon>
        <taxon>Ktedonobacteria</taxon>
        <taxon>Ktedonobacterales</taxon>
        <taxon>Dictyobacteraceae</taxon>
        <taxon>Dictyobacter</taxon>
    </lineage>
</organism>
<dbReference type="PROSITE" id="PS51257">
    <property type="entry name" value="PROKAR_LIPOPROTEIN"/>
    <property type="match status" value="1"/>
</dbReference>
<dbReference type="RefSeq" id="WP_151755963.1">
    <property type="nucleotide sequence ID" value="NZ_BKZW01000001.1"/>
</dbReference>
<dbReference type="Gene3D" id="2.50.20.10">
    <property type="entry name" value="Lipoprotein localisation LolA/LolB/LppX"/>
    <property type="match status" value="1"/>
</dbReference>
<sequence>MSLSRWRFSTLSVSILLLCLLLIAGCGSSESKNTHAGVTPTPPPQPTPTVVSGPGQKTLDAMSQKLNTAKTIHGLFQLVSSSQAFNGTVKTELWKTAPAKSRSEVKQSTIQQLSAGSVAVNDGQQIWQYDPAKKIVYTGKISHAANTPDQQTKGIAGSGGGQSQSLLNVIQSIFDNSTGTLRSASVPVDGHTTLDIHVVPRASDESGTGSNFNYTGEVYVDNKTQLPVKVDLDINSLGKIAVTIPQLDINPSIDEKLYTFTAPAGTKTRPLEEASGNQNTGTLTLTQAQKQAGYHLLSIPGDQSDYTLQGVTALGTPGLQTYTLNYMKGNAAFTIAEGKPLANLPARGTQTSLRGTNGTTNTINGMTVLSWTEKSVGYRVTGKIPADQAMQIAQLLN</sequence>
<proteinExistence type="predicted"/>
<reference evidence="2 3" key="1">
    <citation type="submission" date="2019-10" db="EMBL/GenBank/DDBJ databases">
        <title>Dictyobacter vulcani sp. nov., within the class Ktedonobacteria, isolated from soil of volcanic Mt. Zao.</title>
        <authorList>
            <person name="Zheng Y."/>
            <person name="Wang C.M."/>
            <person name="Sakai Y."/>
            <person name="Abe K."/>
            <person name="Yokota A."/>
            <person name="Yabe S."/>
        </authorList>
    </citation>
    <scope>NUCLEOTIDE SEQUENCE [LARGE SCALE GENOMIC DNA]</scope>
    <source>
        <strain evidence="2 3">W12</strain>
    </source>
</reference>
<evidence type="ECO:0000256" key="1">
    <source>
        <dbReference type="SAM" id="MobiDB-lite"/>
    </source>
</evidence>
<dbReference type="PANTHER" id="PTHR37507">
    <property type="entry name" value="SPORULATION PROTEIN YDCC"/>
    <property type="match status" value="1"/>
</dbReference>
<keyword evidence="3" id="KW-1185">Reference proteome</keyword>
<name>A0A5J4KNN3_9CHLR</name>
<feature type="region of interest" description="Disordered" evidence="1">
    <location>
        <begin position="32"/>
        <end position="55"/>
    </location>
</feature>
<comment type="caution">
    <text evidence="2">The sequence shown here is derived from an EMBL/GenBank/DDBJ whole genome shotgun (WGS) entry which is preliminary data.</text>
</comment>
<dbReference type="Proteomes" id="UP000326912">
    <property type="component" value="Unassembled WGS sequence"/>
</dbReference>
<gene>
    <name evidence="2" type="ORF">KDW_21890</name>
</gene>
<accession>A0A5J4KNN3</accession>
<protein>
    <recommendedName>
        <fullName evidence="4">DUF4367 domain-containing protein</fullName>
    </recommendedName>
</protein>
<dbReference type="PANTHER" id="PTHR37507:SF2">
    <property type="entry name" value="SPORULATION PROTEIN YDCC"/>
    <property type="match status" value="1"/>
</dbReference>
<evidence type="ECO:0000313" key="2">
    <source>
        <dbReference type="EMBL" id="GER88027.1"/>
    </source>
</evidence>
<dbReference type="AlphaFoldDB" id="A0A5J4KNN3"/>
<evidence type="ECO:0000313" key="3">
    <source>
        <dbReference type="Proteomes" id="UP000326912"/>
    </source>
</evidence>
<dbReference type="SUPFAM" id="SSF89392">
    <property type="entry name" value="Prokaryotic lipoproteins and lipoprotein localization factors"/>
    <property type="match status" value="1"/>
</dbReference>
<dbReference type="EMBL" id="BKZW01000001">
    <property type="protein sequence ID" value="GER88027.1"/>
    <property type="molecule type" value="Genomic_DNA"/>
</dbReference>
<evidence type="ECO:0008006" key="4">
    <source>
        <dbReference type="Google" id="ProtNLM"/>
    </source>
</evidence>